<evidence type="ECO:0000313" key="4">
    <source>
        <dbReference type="Proteomes" id="UP001527882"/>
    </source>
</evidence>
<keyword evidence="1" id="KW-0732">Signal</keyword>
<evidence type="ECO:0000259" key="2">
    <source>
        <dbReference type="PROSITE" id="PS51272"/>
    </source>
</evidence>
<dbReference type="Proteomes" id="UP001527882">
    <property type="component" value="Unassembled WGS sequence"/>
</dbReference>
<dbReference type="NCBIfam" id="TIGR02601">
    <property type="entry name" value="autotrns_rpt"/>
    <property type="match status" value="1"/>
</dbReference>
<dbReference type="EMBL" id="JAQAGZ010000023">
    <property type="protein sequence ID" value="MCZ8516440.1"/>
    <property type="molecule type" value="Genomic_DNA"/>
</dbReference>
<dbReference type="InterPro" id="IPR011050">
    <property type="entry name" value="Pectin_lyase_fold/virulence"/>
</dbReference>
<dbReference type="RefSeq" id="WP_269884968.1">
    <property type="nucleotide sequence ID" value="NZ_JAQAGZ010000023.1"/>
</dbReference>
<protein>
    <submittedName>
        <fullName evidence="3">S-layer homology domain-containing protein</fullName>
    </submittedName>
</protein>
<dbReference type="Gene3D" id="1.20.144.10">
    <property type="entry name" value="Phosphatidic acid phosphatase type 2/haloperoxidase"/>
    <property type="match status" value="1"/>
</dbReference>
<dbReference type="CDD" id="cd03397">
    <property type="entry name" value="PAP2_acid_phosphatase"/>
    <property type="match status" value="1"/>
</dbReference>
<dbReference type="InterPro" id="IPR013425">
    <property type="entry name" value="Autotrns_rpt"/>
</dbReference>
<gene>
    <name evidence="3" type="ORF">O9H85_29450</name>
</gene>
<accession>A0ABT4QHW9</accession>
<feature type="domain" description="SLH" evidence="2">
    <location>
        <begin position="578"/>
        <end position="633"/>
    </location>
</feature>
<dbReference type="InterPro" id="IPR051465">
    <property type="entry name" value="Cell_Envelope_Struct_Comp"/>
</dbReference>
<proteinExistence type="predicted"/>
<dbReference type="PROSITE" id="PS51272">
    <property type="entry name" value="SLH"/>
    <property type="match status" value="3"/>
</dbReference>
<dbReference type="SMART" id="SM00014">
    <property type="entry name" value="acidPPc"/>
    <property type="match status" value="1"/>
</dbReference>
<dbReference type="Pfam" id="PF00395">
    <property type="entry name" value="SLH"/>
    <property type="match status" value="3"/>
</dbReference>
<organism evidence="3 4">
    <name type="scientific">Paenibacillus gyeongsangnamensis</name>
    <dbReference type="NCBI Taxonomy" id="3388067"/>
    <lineage>
        <taxon>Bacteria</taxon>
        <taxon>Bacillati</taxon>
        <taxon>Bacillota</taxon>
        <taxon>Bacilli</taxon>
        <taxon>Bacillales</taxon>
        <taxon>Paenibacillaceae</taxon>
        <taxon>Paenibacillus</taxon>
    </lineage>
</organism>
<dbReference type="Pfam" id="PF01569">
    <property type="entry name" value="PAP2"/>
    <property type="match status" value="1"/>
</dbReference>
<feature type="domain" description="SLH" evidence="2">
    <location>
        <begin position="452"/>
        <end position="515"/>
    </location>
</feature>
<feature type="domain" description="SLH" evidence="2">
    <location>
        <begin position="516"/>
        <end position="574"/>
    </location>
</feature>
<dbReference type="PANTHER" id="PTHR43308">
    <property type="entry name" value="OUTER MEMBRANE PROTEIN ALPHA-RELATED"/>
    <property type="match status" value="1"/>
</dbReference>
<dbReference type="InterPro" id="IPR001011">
    <property type="entry name" value="Acid_Pase_classA_bac"/>
</dbReference>
<dbReference type="SUPFAM" id="SSF48317">
    <property type="entry name" value="Acid phosphatase/Vanadium-dependent haloperoxidase"/>
    <property type="match status" value="1"/>
</dbReference>
<dbReference type="InterPro" id="IPR036938">
    <property type="entry name" value="PAP2/HPO_sf"/>
</dbReference>
<evidence type="ECO:0000256" key="1">
    <source>
        <dbReference type="ARBA" id="ARBA00022729"/>
    </source>
</evidence>
<sequence>MRALDFHIKKYNDGGNNAGDPNSSLGNIVSLVNTLRGNYSSTNPAKKYFSYPRPFRWSSTSIVVPSLVPAISTDPATDGGFPSGHTNAAFLSAIAMAYAIPERYQELLTRASELGNNRIVAGMHSPLDVMGGRVMATALAAAILSDPNNTILKQAAYDDAHSKLLTQTSTAADRFSDYAKNKQEYTGRLTYGFSQINSTTNPMAVPKGAEVLLETRLPYLDSTERRWVLATTGLPSGYPVLDDAEGWGRLNLFAAADGYGAFASDVTVTMDAYKGGFNALDRWRNDISGIGKLTKEGTGTLKLQGNNTYSGGTQIDGGTLEGNSETAFGSGDVANNGGTLIKNVSGKMTIGGNYTQAAGGTLELKLSSNHDLLEIKGVVKPDGKLRLNFSNNYVPDNGVVTIITHGKDQRNGQFSSVDAVGLPSQYKVKVIYNSDSIQLAVDTAAPSGSSGYTGISLDSSNYSWAIKAIDALASKGIIQGTSDKTFSPGTKISRADMVVLLVRALNLKAEFTSNFSDVNKSDYYYESLGIAKQLGLVNGMEENIFDPKKEITREDLMVLCVRALKLSGNYAQGNVADLSKFADSTKIAPYAVEGVASLVKLGIVEGSDNGINPLGTATRAEAAVIIYRMMNMK</sequence>
<evidence type="ECO:0000313" key="3">
    <source>
        <dbReference type="EMBL" id="MCZ8516440.1"/>
    </source>
</evidence>
<reference evidence="3 4" key="1">
    <citation type="submission" date="2022-12" db="EMBL/GenBank/DDBJ databases">
        <title>Draft genome sequence of Paenibacillus sp. dW9.</title>
        <authorList>
            <person name="Choi E.-W."/>
            <person name="Kim D.-U."/>
        </authorList>
    </citation>
    <scope>NUCLEOTIDE SEQUENCE [LARGE SCALE GENOMIC DNA]</scope>
    <source>
        <strain evidence="4">dW9</strain>
    </source>
</reference>
<dbReference type="InterPro" id="IPR001119">
    <property type="entry name" value="SLH_dom"/>
</dbReference>
<dbReference type="SUPFAM" id="SSF51126">
    <property type="entry name" value="Pectin lyase-like"/>
    <property type="match status" value="1"/>
</dbReference>
<dbReference type="InterPro" id="IPR000326">
    <property type="entry name" value="PAP2/HPO"/>
</dbReference>
<keyword evidence="4" id="KW-1185">Reference proteome</keyword>
<comment type="caution">
    <text evidence="3">The sequence shown here is derived from an EMBL/GenBank/DDBJ whole genome shotgun (WGS) entry which is preliminary data.</text>
</comment>
<name>A0ABT4QHW9_9BACL</name>
<dbReference type="Pfam" id="PF12951">
    <property type="entry name" value="PATR"/>
    <property type="match status" value="1"/>
</dbReference>